<reference evidence="1 2" key="1">
    <citation type="submission" date="2024-02" db="EMBL/GenBank/DDBJ databases">
        <title>Expansion and revision of Xanthobacter and proposal of Roseixanthobacter gen. nov.</title>
        <authorList>
            <person name="Soltysiak M.P.M."/>
            <person name="Jalihal A."/>
            <person name="Ory A."/>
            <person name="Chrisophersen C."/>
            <person name="Lee A.D."/>
            <person name="Boulton J."/>
            <person name="Springer M."/>
        </authorList>
    </citation>
    <scope>NUCLEOTIDE SEQUENCE [LARGE SCALE GENOMIC DNA]</scope>
    <source>
        <strain evidence="1 2">CB5</strain>
    </source>
</reference>
<keyword evidence="2" id="KW-1185">Reference proteome</keyword>
<dbReference type="EMBL" id="JBAFUR010000007">
    <property type="protein sequence ID" value="MFG1254909.1"/>
    <property type="molecule type" value="Genomic_DNA"/>
</dbReference>
<dbReference type="Proteomes" id="UP001604043">
    <property type="component" value="Unassembled WGS sequence"/>
</dbReference>
<accession>A0ABW6ZPK2</accession>
<dbReference type="InterPro" id="IPR036390">
    <property type="entry name" value="WH_DNA-bd_sf"/>
</dbReference>
<dbReference type="InterPro" id="IPR021660">
    <property type="entry name" value="DUF3253"/>
</dbReference>
<protein>
    <submittedName>
        <fullName evidence="1">DUF3253 domain-containing protein</fullName>
    </submittedName>
</protein>
<dbReference type="RefSeq" id="WP_374250403.1">
    <property type="nucleotide sequence ID" value="NZ_JBAFUR010000007.1"/>
</dbReference>
<proteinExistence type="predicted"/>
<dbReference type="InterPro" id="IPR036388">
    <property type="entry name" value="WH-like_DNA-bd_sf"/>
</dbReference>
<evidence type="ECO:0000313" key="2">
    <source>
        <dbReference type="Proteomes" id="UP001604043"/>
    </source>
</evidence>
<evidence type="ECO:0000313" key="1">
    <source>
        <dbReference type="EMBL" id="MFG1254909.1"/>
    </source>
</evidence>
<gene>
    <name evidence="1" type="ORF">V5F30_22060</name>
</gene>
<name>A0ABW6ZPK2_9HYPH</name>
<comment type="caution">
    <text evidence="1">The sequence shown here is derived from an EMBL/GenBank/DDBJ whole genome shotgun (WGS) entry which is preliminary data.</text>
</comment>
<dbReference type="Gene3D" id="1.10.10.10">
    <property type="entry name" value="Winged helix-like DNA-binding domain superfamily/Winged helix DNA-binding domain"/>
    <property type="match status" value="1"/>
</dbReference>
<dbReference type="Pfam" id="PF11625">
    <property type="entry name" value="DUF3253"/>
    <property type="match status" value="1"/>
</dbReference>
<sequence length="100" mass="10767">MTESRPSDSTASPSPLPDDEAAAALLLRLAGEAGPGKSIGPMDAALALMPKDEWQRALPVVRRVAVRLALEGRLMIYRKGKAVDPADFRGVYRIGLPRDE</sequence>
<dbReference type="SUPFAM" id="SSF46785">
    <property type="entry name" value="Winged helix' DNA-binding domain"/>
    <property type="match status" value="1"/>
</dbReference>
<organism evidence="1 2">
    <name type="scientific">Xanthobacter aminoxidans</name>
    <dbReference type="NCBI Taxonomy" id="186280"/>
    <lineage>
        <taxon>Bacteria</taxon>
        <taxon>Pseudomonadati</taxon>
        <taxon>Pseudomonadota</taxon>
        <taxon>Alphaproteobacteria</taxon>
        <taxon>Hyphomicrobiales</taxon>
        <taxon>Xanthobacteraceae</taxon>
        <taxon>Xanthobacter</taxon>
    </lineage>
</organism>